<reference evidence="2 3" key="1">
    <citation type="submission" date="2020-11" db="EMBL/GenBank/DDBJ databases">
        <title>Closed and high quality bacterial genomes of the OMM12 community.</title>
        <authorList>
            <person name="Marbouty M."/>
            <person name="Lamy-Besnier Q."/>
            <person name="Debarbieux L."/>
            <person name="Koszul R."/>
        </authorList>
    </citation>
    <scope>NUCLEOTIDE SEQUENCE [LARGE SCALE GENOMIC DNA]</scope>
    <source>
        <strain evidence="2 3">KB18</strain>
    </source>
</reference>
<dbReference type="SUPFAM" id="SSF52402">
    <property type="entry name" value="Adenine nucleotide alpha hydrolases-like"/>
    <property type="match status" value="1"/>
</dbReference>
<evidence type="ECO:0000313" key="3">
    <source>
        <dbReference type="Proteomes" id="UP000596035"/>
    </source>
</evidence>
<protein>
    <submittedName>
        <fullName evidence="2">Phosphoadenosine phosphosulfate reductase family protein</fullName>
    </submittedName>
</protein>
<proteinExistence type="predicted"/>
<gene>
    <name evidence="2" type="ORF">I5Q82_05735</name>
</gene>
<name>A0AA92L9T7_9FIRM</name>
<dbReference type="RefSeq" id="WP_162288754.1">
    <property type="nucleotide sequence ID" value="NZ_CP021422.1"/>
</dbReference>
<accession>A0AA92L9T7</accession>
<dbReference type="Proteomes" id="UP000596035">
    <property type="component" value="Chromosome"/>
</dbReference>
<dbReference type="InterPro" id="IPR050128">
    <property type="entry name" value="Sulfate_adenylyltrnsfr_sub2"/>
</dbReference>
<dbReference type="PANTHER" id="PTHR43196">
    <property type="entry name" value="SULFATE ADENYLYLTRANSFERASE SUBUNIT 2"/>
    <property type="match status" value="1"/>
</dbReference>
<sequence>MWRNRLRGYLCDVTMLVEETLFGTHDKVQIAIDRLRTFEPTEGYYLAFSGGKDSQAVYHLCREARVKFDAHYSLTIVDPPEVIYFMREHYPDVAVEHPGITMWDLIVKKGMPPTRMARYCCDYFKERAGRGRIVVTGVRWAESSRRKNGWGVLELNSHSSGRVKLMNDNDEARQMLESCVMKSMHTLNPIIDWLEDDVWEYLDLRGIPHCSLYDDGYSRIGCIGCPLAGAKQMRREFARYPKYEQAYLRAFDRMLQARIDNGKPYLKWHCGQDVMDWWLRESGQSVPENQITFEDISAEGVDLS</sequence>
<feature type="domain" description="Phosphoadenosine phosphosulphate reductase" evidence="1">
    <location>
        <begin position="45"/>
        <end position="227"/>
    </location>
</feature>
<dbReference type="EMBL" id="CP065321">
    <property type="protein sequence ID" value="QQR31178.1"/>
    <property type="molecule type" value="Genomic_DNA"/>
</dbReference>
<evidence type="ECO:0000313" key="2">
    <source>
        <dbReference type="EMBL" id="QQR31178.1"/>
    </source>
</evidence>
<dbReference type="PANTHER" id="PTHR43196:SF2">
    <property type="entry name" value="PHOSPHOADENOSINE PHOSPHOSULFATE REDUCTASE"/>
    <property type="match status" value="1"/>
</dbReference>
<dbReference type="InterPro" id="IPR014729">
    <property type="entry name" value="Rossmann-like_a/b/a_fold"/>
</dbReference>
<dbReference type="Gene3D" id="3.40.50.620">
    <property type="entry name" value="HUPs"/>
    <property type="match status" value="1"/>
</dbReference>
<dbReference type="AlphaFoldDB" id="A0AA92L9T7"/>
<dbReference type="GO" id="GO:0003824">
    <property type="term" value="F:catalytic activity"/>
    <property type="evidence" value="ECO:0007669"/>
    <property type="project" value="InterPro"/>
</dbReference>
<evidence type="ECO:0000259" key="1">
    <source>
        <dbReference type="Pfam" id="PF01507"/>
    </source>
</evidence>
<dbReference type="Pfam" id="PF01507">
    <property type="entry name" value="PAPS_reduct"/>
    <property type="match status" value="1"/>
</dbReference>
<organism evidence="2 3">
    <name type="scientific">Acutalibacter muris</name>
    <dbReference type="NCBI Taxonomy" id="1796620"/>
    <lineage>
        <taxon>Bacteria</taxon>
        <taxon>Bacillati</taxon>
        <taxon>Bacillota</taxon>
        <taxon>Clostridia</taxon>
        <taxon>Eubacteriales</taxon>
        <taxon>Acutalibacteraceae</taxon>
        <taxon>Acutalibacter</taxon>
    </lineage>
</organism>
<dbReference type="InterPro" id="IPR002500">
    <property type="entry name" value="PAPS_reduct_dom"/>
</dbReference>